<dbReference type="EC" id="3.5.4.2" evidence="3 8"/>
<dbReference type="Gene3D" id="2.30.40.10">
    <property type="entry name" value="Urease, subunit C, domain 1"/>
    <property type="match status" value="1"/>
</dbReference>
<organism evidence="11 12">
    <name type="scientific">Halobacillus yeomjeoni</name>
    <dbReference type="NCBI Taxonomy" id="311194"/>
    <lineage>
        <taxon>Bacteria</taxon>
        <taxon>Bacillati</taxon>
        <taxon>Bacillota</taxon>
        <taxon>Bacilli</taxon>
        <taxon>Bacillales</taxon>
        <taxon>Bacillaceae</taxon>
        <taxon>Halobacillus</taxon>
    </lineage>
</organism>
<dbReference type="GO" id="GO:0000034">
    <property type="term" value="F:adenine deaminase activity"/>
    <property type="evidence" value="ECO:0007669"/>
    <property type="project" value="UniProtKB-UniRule"/>
</dbReference>
<comment type="similarity">
    <text evidence="2 8">Belongs to the metallo-dependent hydrolases superfamily. Adenine deaminase family.</text>
</comment>
<dbReference type="SUPFAM" id="SSF51556">
    <property type="entry name" value="Metallo-dependent hydrolases"/>
    <property type="match status" value="1"/>
</dbReference>
<dbReference type="HAMAP" id="MF_01518">
    <property type="entry name" value="Adenine_deamin"/>
    <property type="match status" value="1"/>
</dbReference>
<feature type="domain" description="Amidohydrolase-related" evidence="9">
    <location>
        <begin position="68"/>
        <end position="351"/>
    </location>
</feature>
<comment type="cofactor">
    <cofactor evidence="1 8">
        <name>Mn(2+)</name>
        <dbReference type="ChEBI" id="CHEBI:29035"/>
    </cofactor>
</comment>
<dbReference type="InterPro" id="IPR006679">
    <property type="entry name" value="Adenine_deam"/>
</dbReference>
<dbReference type="InterPro" id="IPR026912">
    <property type="entry name" value="Adenine_deam_C"/>
</dbReference>
<accession>A0A931MSW2</accession>
<dbReference type="RefSeq" id="WP_197315256.1">
    <property type="nucleotide sequence ID" value="NZ_JADZSC010000001.1"/>
</dbReference>
<dbReference type="Pfam" id="PF13382">
    <property type="entry name" value="Adenine_deam_C"/>
    <property type="match status" value="1"/>
</dbReference>
<protein>
    <recommendedName>
        <fullName evidence="7 8">Adenine deaminase</fullName>
        <shortName evidence="8">Adenase</shortName>
        <shortName evidence="8">Adenine aminase</shortName>
        <ecNumber evidence="3 8">3.5.4.2</ecNumber>
    </recommendedName>
</protein>
<dbReference type="PANTHER" id="PTHR11113:SF2">
    <property type="entry name" value="ADENINE DEAMINASE"/>
    <property type="match status" value="1"/>
</dbReference>
<dbReference type="Gene3D" id="3.20.20.140">
    <property type="entry name" value="Metal-dependent hydrolases"/>
    <property type="match status" value="1"/>
</dbReference>
<evidence type="ECO:0000313" key="12">
    <source>
        <dbReference type="Proteomes" id="UP000614490"/>
    </source>
</evidence>
<sequence>MKTNHKSMKKHLQIASKQRPADLVVKNGRVMDVFNQEWMDADIAVADGKIVGIGDFEGTEIIDAQGNYVCPSFIDGHVHIESSMVPPSEFEKVVLPHGVTSIITDPHEIANVSGKAGIDYMLKNSNDIDLDVFFMLPSCVPATSFENAGAVLKAEDLKPFMEHERVLGLAEVMDYPSLLSQKDDMLDKIEMTADMGGKMDGHLAGLNTDAINVYRTAGIDTDHECTTIPDAMERLRRGMYLLIRQGSVAKELLQLIDIVTPANARRCLFCTDDKHIDDLIEEGSIDHHVRLSIKKGLPAFTAYQMASLNAAECYGLKNKGALAPGYDADFLIVDDLEDVHIKNVYKAGKQVAADGQYIAASEKKNLKDSSIMDTVLFKPVQQQDLEIDMDDSKHANVIEINPNQLKTNKIITQVGTKENLFVPSLEHDLQKMVVVERHHLTGNIGVGIVKGFGLKDGAIATTIAHDSHNIVATGTNDEDLLRAINALKEMRGGLVVVKQEEVIASLPLPISGLMSEKSYKEVDQQLKHMKRALKKLGFEADFNPFLTLSFLTLPVIPSLKLTDKGLFDVESFKYTSVGAERT</sequence>
<comment type="caution">
    <text evidence="11">The sequence shown here is derived from an EMBL/GenBank/DDBJ whole genome shotgun (WGS) entry which is preliminary data.</text>
</comment>
<dbReference type="Pfam" id="PF01979">
    <property type="entry name" value="Amidohydro_1"/>
    <property type="match status" value="1"/>
</dbReference>
<feature type="domain" description="Adenine deaminase C-terminal" evidence="10">
    <location>
        <begin position="405"/>
        <end position="573"/>
    </location>
</feature>
<dbReference type="InterPro" id="IPR032466">
    <property type="entry name" value="Metal_Hydrolase"/>
</dbReference>
<dbReference type="InterPro" id="IPR006680">
    <property type="entry name" value="Amidohydro-rel"/>
</dbReference>
<evidence type="ECO:0000256" key="8">
    <source>
        <dbReference type="HAMAP-Rule" id="MF_01518"/>
    </source>
</evidence>
<dbReference type="NCBIfam" id="TIGR01178">
    <property type="entry name" value="ade"/>
    <property type="match status" value="1"/>
</dbReference>
<dbReference type="AlphaFoldDB" id="A0A931MSW2"/>
<proteinExistence type="inferred from homology"/>
<dbReference type="SUPFAM" id="SSF51338">
    <property type="entry name" value="Composite domain of metallo-dependent hydrolases"/>
    <property type="match status" value="1"/>
</dbReference>
<evidence type="ECO:0000256" key="4">
    <source>
        <dbReference type="ARBA" id="ARBA00022801"/>
    </source>
</evidence>
<evidence type="ECO:0000313" key="11">
    <source>
        <dbReference type="EMBL" id="MBH0228598.1"/>
    </source>
</evidence>
<evidence type="ECO:0000256" key="3">
    <source>
        <dbReference type="ARBA" id="ARBA00012782"/>
    </source>
</evidence>
<name>A0A931MSW2_9BACI</name>
<keyword evidence="5 8" id="KW-0464">Manganese</keyword>
<evidence type="ECO:0000259" key="9">
    <source>
        <dbReference type="Pfam" id="PF01979"/>
    </source>
</evidence>
<comment type="catalytic activity">
    <reaction evidence="6 8">
        <text>adenine + H2O + H(+) = hypoxanthine + NH4(+)</text>
        <dbReference type="Rhea" id="RHEA:23688"/>
        <dbReference type="ChEBI" id="CHEBI:15377"/>
        <dbReference type="ChEBI" id="CHEBI:15378"/>
        <dbReference type="ChEBI" id="CHEBI:16708"/>
        <dbReference type="ChEBI" id="CHEBI:17368"/>
        <dbReference type="ChEBI" id="CHEBI:28938"/>
        <dbReference type="EC" id="3.5.4.2"/>
    </reaction>
</comment>
<evidence type="ECO:0000256" key="5">
    <source>
        <dbReference type="ARBA" id="ARBA00023211"/>
    </source>
</evidence>
<dbReference type="Proteomes" id="UP000614490">
    <property type="component" value="Unassembled WGS sequence"/>
</dbReference>
<evidence type="ECO:0000256" key="2">
    <source>
        <dbReference type="ARBA" id="ARBA00006773"/>
    </source>
</evidence>
<reference evidence="11 12" key="1">
    <citation type="journal article" date="2005" name="Int. J. Syst. Evol. Microbiol.">
        <title>Halobacillus yeomjeoni sp. nov., isolated from a marine solar saltern in Korea.</title>
        <authorList>
            <person name="Yoon J.H."/>
            <person name="Kang S.J."/>
            <person name="Lee C.H."/>
            <person name="Oh H.W."/>
            <person name="Oh T.K."/>
        </authorList>
    </citation>
    <scope>NUCLEOTIDE SEQUENCE [LARGE SCALE GENOMIC DNA]</scope>
    <source>
        <strain evidence="11 12">KCTC 3957</strain>
    </source>
</reference>
<evidence type="ECO:0000256" key="1">
    <source>
        <dbReference type="ARBA" id="ARBA00001936"/>
    </source>
</evidence>
<dbReference type="FunFam" id="3.20.20.140:FF:000016">
    <property type="entry name" value="Adenine deaminase"/>
    <property type="match status" value="1"/>
</dbReference>
<dbReference type="GO" id="GO:0006146">
    <property type="term" value="P:adenine catabolic process"/>
    <property type="evidence" value="ECO:0007669"/>
    <property type="project" value="InterPro"/>
</dbReference>
<keyword evidence="12" id="KW-1185">Reference proteome</keyword>
<evidence type="ECO:0000256" key="7">
    <source>
        <dbReference type="ARBA" id="ARBA00069718"/>
    </source>
</evidence>
<evidence type="ECO:0000256" key="6">
    <source>
        <dbReference type="ARBA" id="ARBA00047720"/>
    </source>
</evidence>
<dbReference type="EMBL" id="JADZSC010000001">
    <property type="protein sequence ID" value="MBH0228598.1"/>
    <property type="molecule type" value="Genomic_DNA"/>
</dbReference>
<gene>
    <name evidence="8 11" type="primary">ade</name>
    <name evidence="11" type="ORF">H0267_00110</name>
</gene>
<keyword evidence="4 8" id="KW-0378">Hydrolase</keyword>
<evidence type="ECO:0000259" key="10">
    <source>
        <dbReference type="Pfam" id="PF13382"/>
    </source>
</evidence>
<dbReference type="InterPro" id="IPR011059">
    <property type="entry name" value="Metal-dep_hydrolase_composite"/>
</dbReference>
<dbReference type="PANTHER" id="PTHR11113">
    <property type="entry name" value="N-ACETYLGLUCOSAMINE-6-PHOSPHATE DEACETYLASE"/>
    <property type="match status" value="1"/>
</dbReference>
<dbReference type="CDD" id="cd01295">
    <property type="entry name" value="AdeC"/>
    <property type="match status" value="1"/>
</dbReference>